<evidence type="ECO:0000259" key="15">
    <source>
        <dbReference type="Pfam" id="PF00487"/>
    </source>
</evidence>
<dbReference type="GO" id="GO:0005506">
    <property type="term" value="F:iron ion binding"/>
    <property type="evidence" value="ECO:0007669"/>
    <property type="project" value="TreeGrafter"/>
</dbReference>
<evidence type="ECO:0000256" key="7">
    <source>
        <dbReference type="ARBA" id="ARBA00023002"/>
    </source>
</evidence>
<evidence type="ECO:0000256" key="4">
    <source>
        <dbReference type="ARBA" id="ARBA00022692"/>
    </source>
</evidence>
<evidence type="ECO:0000256" key="11">
    <source>
        <dbReference type="ARBA" id="ARBA00023160"/>
    </source>
</evidence>
<dbReference type="GO" id="GO:0004768">
    <property type="term" value="F:stearoyl-CoA 9-desaturase activity"/>
    <property type="evidence" value="ECO:0007669"/>
    <property type="project" value="TreeGrafter"/>
</dbReference>
<comment type="domain">
    <text evidence="12">The histidine box domains are involved in binding the catalytic metal ions.</text>
</comment>
<keyword evidence="4 12" id="KW-0812">Transmembrane</keyword>
<comment type="cofactor">
    <cofactor evidence="12">
        <name>Fe(2+)</name>
        <dbReference type="ChEBI" id="CHEBI:29033"/>
    </cofactor>
</comment>
<accession>A0A9Q0MUW7</accession>
<evidence type="ECO:0000256" key="3">
    <source>
        <dbReference type="ARBA" id="ARBA00022516"/>
    </source>
</evidence>
<dbReference type="InterPro" id="IPR005804">
    <property type="entry name" value="FA_desaturase_dom"/>
</dbReference>
<keyword evidence="6 14" id="KW-1133">Transmembrane helix</keyword>
<comment type="caution">
    <text evidence="16">The sequence shown here is derived from an EMBL/GenBank/DDBJ whole genome shotgun (WGS) entry which is preliminary data.</text>
</comment>
<comment type="similarity">
    <text evidence="2 12">Belongs to the fatty acid desaturase type 1 family.</text>
</comment>
<feature type="transmembrane region" description="Helical" evidence="14">
    <location>
        <begin position="289"/>
        <end position="309"/>
    </location>
</feature>
<comment type="subcellular location">
    <subcellularLocation>
        <location evidence="1">Membrane</location>
        <topology evidence="1">Multi-pass membrane protein</topology>
    </subcellularLocation>
</comment>
<organism evidence="16 17">
    <name type="scientific">Pseudolycoriella hygida</name>
    <dbReference type="NCBI Taxonomy" id="35572"/>
    <lineage>
        <taxon>Eukaryota</taxon>
        <taxon>Metazoa</taxon>
        <taxon>Ecdysozoa</taxon>
        <taxon>Arthropoda</taxon>
        <taxon>Hexapoda</taxon>
        <taxon>Insecta</taxon>
        <taxon>Pterygota</taxon>
        <taxon>Neoptera</taxon>
        <taxon>Endopterygota</taxon>
        <taxon>Diptera</taxon>
        <taxon>Nematocera</taxon>
        <taxon>Sciaroidea</taxon>
        <taxon>Sciaridae</taxon>
        <taxon>Pseudolycoriella</taxon>
    </lineage>
</organism>
<keyword evidence="8" id="KW-0408">Iron</keyword>
<dbReference type="GO" id="GO:0006636">
    <property type="term" value="P:unsaturated fatty acid biosynthetic process"/>
    <property type="evidence" value="ECO:0007669"/>
    <property type="project" value="TreeGrafter"/>
</dbReference>
<keyword evidence="17" id="KW-1185">Reference proteome</keyword>
<dbReference type="Proteomes" id="UP001151699">
    <property type="component" value="Chromosome X"/>
</dbReference>
<feature type="compositionally biased region" description="Acidic residues" evidence="13">
    <location>
        <begin position="418"/>
        <end position="429"/>
    </location>
</feature>
<feature type="transmembrane region" description="Helical" evidence="14">
    <location>
        <begin position="121"/>
        <end position="140"/>
    </location>
</feature>
<keyword evidence="5" id="KW-0276">Fatty acid metabolism</keyword>
<evidence type="ECO:0000256" key="1">
    <source>
        <dbReference type="ARBA" id="ARBA00004141"/>
    </source>
</evidence>
<evidence type="ECO:0000256" key="8">
    <source>
        <dbReference type="ARBA" id="ARBA00023004"/>
    </source>
</evidence>
<evidence type="ECO:0000256" key="2">
    <source>
        <dbReference type="ARBA" id="ARBA00009295"/>
    </source>
</evidence>
<feature type="transmembrane region" description="Helical" evidence="14">
    <location>
        <begin position="265"/>
        <end position="283"/>
    </location>
</feature>
<dbReference type="GO" id="GO:0005789">
    <property type="term" value="C:endoplasmic reticulum membrane"/>
    <property type="evidence" value="ECO:0007669"/>
    <property type="project" value="TreeGrafter"/>
</dbReference>
<dbReference type="AlphaFoldDB" id="A0A9Q0MUW7"/>
<reference evidence="16" key="1">
    <citation type="submission" date="2022-07" db="EMBL/GenBank/DDBJ databases">
        <authorList>
            <person name="Trinca V."/>
            <person name="Uliana J.V.C."/>
            <person name="Torres T.T."/>
            <person name="Ward R.J."/>
            <person name="Monesi N."/>
        </authorList>
    </citation>
    <scope>NUCLEOTIDE SEQUENCE</scope>
    <source>
        <strain evidence="16">HSMRA1968</strain>
        <tissue evidence="16">Whole embryos</tissue>
    </source>
</reference>
<keyword evidence="10 14" id="KW-0472">Membrane</keyword>
<dbReference type="OrthoDB" id="10260134at2759"/>
<evidence type="ECO:0000313" key="16">
    <source>
        <dbReference type="EMBL" id="KAJ6638376.1"/>
    </source>
</evidence>
<evidence type="ECO:0000256" key="5">
    <source>
        <dbReference type="ARBA" id="ARBA00022832"/>
    </source>
</evidence>
<keyword evidence="7 12" id="KW-0560">Oxidoreductase</keyword>
<name>A0A9Q0MUW7_9DIPT</name>
<dbReference type="CDD" id="cd03505">
    <property type="entry name" value="Delta9-FADS-like"/>
    <property type="match status" value="1"/>
</dbReference>
<keyword evidence="3 12" id="KW-0444">Lipid biosynthesis</keyword>
<evidence type="ECO:0000256" key="9">
    <source>
        <dbReference type="ARBA" id="ARBA00023098"/>
    </source>
</evidence>
<feature type="transmembrane region" description="Helical" evidence="14">
    <location>
        <begin position="146"/>
        <end position="168"/>
    </location>
</feature>
<protein>
    <submittedName>
        <fullName evidence="16">Acyl-CoA Delta-9 desaturase</fullName>
    </submittedName>
</protein>
<dbReference type="Pfam" id="PF00487">
    <property type="entry name" value="FA_desaturase"/>
    <property type="match status" value="1"/>
</dbReference>
<evidence type="ECO:0000256" key="13">
    <source>
        <dbReference type="SAM" id="MobiDB-lite"/>
    </source>
</evidence>
<evidence type="ECO:0000313" key="17">
    <source>
        <dbReference type="Proteomes" id="UP001151699"/>
    </source>
</evidence>
<proteinExistence type="inferred from homology"/>
<dbReference type="PANTHER" id="PTHR11351:SF61">
    <property type="entry name" value="RH14937P"/>
    <property type="match status" value="1"/>
</dbReference>
<evidence type="ECO:0000256" key="10">
    <source>
        <dbReference type="ARBA" id="ARBA00023136"/>
    </source>
</evidence>
<keyword evidence="11 12" id="KW-0275">Fatty acid biosynthesis</keyword>
<evidence type="ECO:0000256" key="14">
    <source>
        <dbReference type="SAM" id="Phobius"/>
    </source>
</evidence>
<gene>
    <name evidence="16" type="primary">FAD9_6</name>
    <name evidence="16" type="ORF">Bhyg_11111</name>
</gene>
<dbReference type="InterPro" id="IPR015876">
    <property type="entry name" value="Acyl-CoA_DS"/>
</dbReference>
<evidence type="ECO:0000256" key="6">
    <source>
        <dbReference type="ARBA" id="ARBA00022989"/>
    </source>
</evidence>
<feature type="domain" description="Fatty acid desaturase" evidence="15">
    <location>
        <begin position="147"/>
        <end position="350"/>
    </location>
</feature>
<sequence length="435" mass="50450">MMCTVHTQFIYHHPFTIETTMAPGVIQPNLVIIDQNTDLFCTSQQEIPFKNCIMKNENLHSDKKFNDFVEPTTLIHRSVRNDVSEPKTSETNEGVNIVNKPISSEFNDGAVFKPRIRWPDFIAISSVHFGAIYGLFLFFYVKYFTILWFFFLIMASGFGITAGAHRLWSHKAYKANWQLRLILVFLFSIAGQRDAYTWAHDHRVHHKYSETDADPHDARRGFFFAHVGWLFLTPHPEVVAKRKIIDLSDLQSDPIVMWQKKYYELLFLLITIGMPTLVPWYYWNESLWLSFWVNFVLRFCVVLNIAFFVNSVAHMYGKRPYDKTISPSENIGVAIAAMGEGWHNYHHVFPWDYKTGELGDYTFNVTTAFIDIFAKIGWASDRKSASPEMIARRVAKCGDGTHFLDCEESHKNPVWGLGDDDIPQEDLDDLEKMQS</sequence>
<dbReference type="PANTHER" id="PTHR11351">
    <property type="entry name" value="ACYL-COA DESATURASE"/>
    <property type="match status" value="1"/>
</dbReference>
<dbReference type="PRINTS" id="PR00075">
    <property type="entry name" value="FACDDSATRASE"/>
</dbReference>
<feature type="region of interest" description="Disordered" evidence="13">
    <location>
        <begin position="414"/>
        <end position="435"/>
    </location>
</feature>
<evidence type="ECO:0000256" key="12">
    <source>
        <dbReference type="RuleBase" id="RU000581"/>
    </source>
</evidence>
<keyword evidence="9" id="KW-0443">Lipid metabolism</keyword>
<dbReference type="EMBL" id="WJQU01000003">
    <property type="protein sequence ID" value="KAJ6638376.1"/>
    <property type="molecule type" value="Genomic_DNA"/>
</dbReference>